<sequence>MSLVADTFDESALYDYQDAELESYIANSPRIYTTRQEGIRKLSPQLAAKPVPWPVDPQDEVLALERARSAGVRAPVVHRVVPCEDEGHFLVMDLIKGATLEQIWQSMGFIATLRLAWQLRTYLRSMASVTSQTTGGIHSGHVESEWIQGQYGPIPHASPTSFSNYLNWWLSQCRPTEYRAHPELAFQPAPHHTLVHQDLAPRNMIVDAEGALWVVDWDHAGFYPPCMEYGGMVAIGHAMPWLTASTWTAWWGRLRWSFFRWVACGPGWRYTKQLKGLAVVRQRSMQFRLAKGPFSMKR</sequence>
<feature type="domain" description="Aminoglycoside phosphotransferase" evidence="1">
    <location>
        <begin position="52"/>
        <end position="235"/>
    </location>
</feature>
<dbReference type="Gene3D" id="3.90.1200.10">
    <property type="match status" value="1"/>
</dbReference>
<dbReference type="Proteomes" id="UP000320762">
    <property type="component" value="Unassembled WGS sequence"/>
</dbReference>
<organism evidence="2 3">
    <name type="scientific">Schizophyllum amplum</name>
    <dbReference type="NCBI Taxonomy" id="97359"/>
    <lineage>
        <taxon>Eukaryota</taxon>
        <taxon>Fungi</taxon>
        <taxon>Dikarya</taxon>
        <taxon>Basidiomycota</taxon>
        <taxon>Agaricomycotina</taxon>
        <taxon>Agaricomycetes</taxon>
        <taxon>Agaricomycetidae</taxon>
        <taxon>Agaricales</taxon>
        <taxon>Schizophyllaceae</taxon>
        <taxon>Schizophyllum</taxon>
    </lineage>
</organism>
<proteinExistence type="predicted"/>
<reference evidence="2 3" key="1">
    <citation type="journal article" date="2019" name="New Phytol.">
        <title>Comparative genomics reveals unique wood-decay strategies and fruiting body development in the Schizophyllaceae.</title>
        <authorList>
            <person name="Almasi E."/>
            <person name="Sahu N."/>
            <person name="Krizsan K."/>
            <person name="Balint B."/>
            <person name="Kovacs G.M."/>
            <person name="Kiss B."/>
            <person name="Cseklye J."/>
            <person name="Drula E."/>
            <person name="Henrissat B."/>
            <person name="Nagy I."/>
            <person name="Chovatia M."/>
            <person name="Adam C."/>
            <person name="LaButti K."/>
            <person name="Lipzen A."/>
            <person name="Riley R."/>
            <person name="Grigoriev I.V."/>
            <person name="Nagy L.G."/>
        </authorList>
    </citation>
    <scope>NUCLEOTIDE SEQUENCE [LARGE SCALE GENOMIC DNA]</scope>
    <source>
        <strain evidence="2 3">NL-1724</strain>
    </source>
</reference>
<protein>
    <submittedName>
        <fullName evidence="2">Kinase-like protein</fullName>
    </submittedName>
</protein>
<dbReference type="AlphaFoldDB" id="A0A550CQH3"/>
<evidence type="ECO:0000259" key="1">
    <source>
        <dbReference type="Pfam" id="PF01636"/>
    </source>
</evidence>
<comment type="caution">
    <text evidence="2">The sequence shown here is derived from an EMBL/GenBank/DDBJ whole genome shotgun (WGS) entry which is preliminary data.</text>
</comment>
<evidence type="ECO:0000313" key="2">
    <source>
        <dbReference type="EMBL" id="TRM67053.1"/>
    </source>
</evidence>
<keyword evidence="2" id="KW-0808">Transferase</keyword>
<dbReference type="Pfam" id="PF01636">
    <property type="entry name" value="APH"/>
    <property type="match status" value="1"/>
</dbReference>
<dbReference type="SUPFAM" id="SSF56112">
    <property type="entry name" value="Protein kinase-like (PK-like)"/>
    <property type="match status" value="1"/>
</dbReference>
<dbReference type="InterPro" id="IPR011009">
    <property type="entry name" value="Kinase-like_dom_sf"/>
</dbReference>
<name>A0A550CQH3_9AGAR</name>
<evidence type="ECO:0000313" key="3">
    <source>
        <dbReference type="Proteomes" id="UP000320762"/>
    </source>
</evidence>
<dbReference type="GO" id="GO:0016301">
    <property type="term" value="F:kinase activity"/>
    <property type="evidence" value="ECO:0007669"/>
    <property type="project" value="UniProtKB-KW"/>
</dbReference>
<dbReference type="EMBL" id="VDMD01000003">
    <property type="protein sequence ID" value="TRM67053.1"/>
    <property type="molecule type" value="Genomic_DNA"/>
</dbReference>
<dbReference type="InterPro" id="IPR002575">
    <property type="entry name" value="Aminoglycoside_PTrfase"/>
</dbReference>
<dbReference type="STRING" id="97359.A0A550CQH3"/>
<dbReference type="PANTHER" id="PTHR21310:SF39">
    <property type="entry name" value="AMINOGLYCOSIDE PHOSPHOTRANSFERASE DOMAIN-CONTAINING PROTEIN"/>
    <property type="match status" value="1"/>
</dbReference>
<dbReference type="OrthoDB" id="4177236at2759"/>
<dbReference type="InterPro" id="IPR051678">
    <property type="entry name" value="AGP_Transferase"/>
</dbReference>
<dbReference type="PANTHER" id="PTHR21310">
    <property type="entry name" value="AMINOGLYCOSIDE PHOSPHOTRANSFERASE-RELATED-RELATED"/>
    <property type="match status" value="1"/>
</dbReference>
<keyword evidence="2" id="KW-0418">Kinase</keyword>
<keyword evidence="3" id="KW-1185">Reference proteome</keyword>
<gene>
    <name evidence="2" type="ORF">BD626DRAFT_168493</name>
</gene>
<accession>A0A550CQH3</accession>